<dbReference type="InterPro" id="IPR046651">
    <property type="entry name" value="DUF6763"/>
</dbReference>
<feature type="region of interest" description="Disordered" evidence="1">
    <location>
        <begin position="41"/>
        <end position="126"/>
    </location>
</feature>
<dbReference type="EMBL" id="MN079104">
    <property type="protein sequence ID" value="QEA05564.1"/>
    <property type="molecule type" value="Genomic_DNA"/>
</dbReference>
<proteinExistence type="predicted"/>
<feature type="compositionally biased region" description="Basic and acidic residues" evidence="1">
    <location>
        <begin position="103"/>
        <end position="113"/>
    </location>
</feature>
<sequence>MMDNELEPVVGQWYWHHDKGQAFVVVAVEADGTVEIQHYDGDLETVDGDGWPAMDIELGEPPEDWSGPVDESDDDTGTDSDALADRDARESGVASFRQPCEPWAHDPEARGTQDDEDAGPPDDGSR</sequence>
<organism evidence="2">
    <name type="scientific">uncultured organism</name>
    <dbReference type="NCBI Taxonomy" id="155900"/>
    <lineage>
        <taxon>unclassified sequences</taxon>
        <taxon>environmental samples</taxon>
    </lineage>
</organism>
<name>A0A5B8RDK5_9ZZZZ</name>
<protein>
    <submittedName>
        <fullName evidence="2">Uncharacterized protein</fullName>
    </submittedName>
</protein>
<reference evidence="2" key="1">
    <citation type="submission" date="2019-06" db="EMBL/GenBank/DDBJ databases">
        <authorList>
            <person name="Murdoch R.W."/>
            <person name="Fathepure B."/>
        </authorList>
    </citation>
    <scope>NUCLEOTIDE SEQUENCE</scope>
</reference>
<gene>
    <name evidence="2" type="ORF">KBTEX_01887</name>
</gene>
<dbReference type="Pfam" id="PF20549">
    <property type="entry name" value="DUF6763"/>
    <property type="match status" value="1"/>
</dbReference>
<accession>A0A5B8RDK5</accession>
<evidence type="ECO:0000256" key="1">
    <source>
        <dbReference type="SAM" id="MobiDB-lite"/>
    </source>
</evidence>
<evidence type="ECO:0000313" key="2">
    <source>
        <dbReference type="EMBL" id="QEA05564.1"/>
    </source>
</evidence>
<dbReference type="AlphaFoldDB" id="A0A5B8RDK5"/>